<keyword evidence="1" id="KW-0812">Transmembrane</keyword>
<dbReference type="Proteomes" id="UP000633136">
    <property type="component" value="Unassembled WGS sequence"/>
</dbReference>
<sequence>MKDDMKRSDLAVGALAVVAYILTVVGLFSSFDASVIVIPMICLAAIPVSLCVKVMFEGASSASRIPVAIISVLIIALYLVSLFIGQGQMYAVVIQMIAWAFVGFLVMSRDSGRAEAA</sequence>
<accession>A0A917AQL0</accession>
<dbReference type="AlphaFoldDB" id="A0A917AQL0"/>
<evidence type="ECO:0000256" key="1">
    <source>
        <dbReference type="SAM" id="Phobius"/>
    </source>
</evidence>
<organism evidence="2 3">
    <name type="scientific">Nesterenkonia cremea</name>
    <dbReference type="NCBI Taxonomy" id="1882340"/>
    <lineage>
        <taxon>Bacteria</taxon>
        <taxon>Bacillati</taxon>
        <taxon>Actinomycetota</taxon>
        <taxon>Actinomycetes</taxon>
        <taxon>Micrococcales</taxon>
        <taxon>Micrococcaceae</taxon>
        <taxon>Nesterenkonia</taxon>
    </lineage>
</organism>
<reference evidence="2" key="2">
    <citation type="submission" date="2020-09" db="EMBL/GenBank/DDBJ databases">
        <authorList>
            <person name="Sun Q."/>
            <person name="Zhou Y."/>
        </authorList>
    </citation>
    <scope>NUCLEOTIDE SEQUENCE</scope>
    <source>
        <strain evidence="2">CGMCC 1.15388</strain>
    </source>
</reference>
<reference evidence="2" key="1">
    <citation type="journal article" date="2014" name="Int. J. Syst. Evol. Microbiol.">
        <title>Complete genome sequence of Corynebacterium casei LMG S-19264T (=DSM 44701T), isolated from a smear-ripened cheese.</title>
        <authorList>
            <consortium name="US DOE Joint Genome Institute (JGI-PGF)"/>
            <person name="Walter F."/>
            <person name="Albersmeier A."/>
            <person name="Kalinowski J."/>
            <person name="Ruckert C."/>
        </authorList>
    </citation>
    <scope>NUCLEOTIDE SEQUENCE</scope>
    <source>
        <strain evidence="2">CGMCC 1.15388</strain>
    </source>
</reference>
<evidence type="ECO:0000313" key="3">
    <source>
        <dbReference type="Proteomes" id="UP000633136"/>
    </source>
</evidence>
<comment type="caution">
    <text evidence="2">The sequence shown here is derived from an EMBL/GenBank/DDBJ whole genome shotgun (WGS) entry which is preliminary data.</text>
</comment>
<name>A0A917AQL0_9MICC</name>
<dbReference type="EMBL" id="BMIS01000004">
    <property type="protein sequence ID" value="GGE66892.1"/>
    <property type="molecule type" value="Genomic_DNA"/>
</dbReference>
<keyword evidence="1" id="KW-1133">Transmembrane helix</keyword>
<proteinExistence type="predicted"/>
<evidence type="ECO:0000313" key="2">
    <source>
        <dbReference type="EMBL" id="GGE66892.1"/>
    </source>
</evidence>
<keyword evidence="1" id="KW-0472">Membrane</keyword>
<feature type="transmembrane region" description="Helical" evidence="1">
    <location>
        <begin position="12"/>
        <end position="31"/>
    </location>
</feature>
<feature type="transmembrane region" description="Helical" evidence="1">
    <location>
        <begin position="65"/>
        <end position="84"/>
    </location>
</feature>
<gene>
    <name evidence="2" type="ORF">GCM10011401_12750</name>
</gene>
<feature type="transmembrane region" description="Helical" evidence="1">
    <location>
        <begin position="90"/>
        <end position="107"/>
    </location>
</feature>
<feature type="transmembrane region" description="Helical" evidence="1">
    <location>
        <begin position="37"/>
        <end position="56"/>
    </location>
</feature>
<protein>
    <submittedName>
        <fullName evidence="2">Uncharacterized protein</fullName>
    </submittedName>
</protein>
<keyword evidence="3" id="KW-1185">Reference proteome</keyword>